<dbReference type="Gene3D" id="1.10.150.130">
    <property type="match status" value="1"/>
</dbReference>
<dbReference type="InterPro" id="IPR050090">
    <property type="entry name" value="Tyrosine_recombinase_XerCD"/>
</dbReference>
<dbReference type="GO" id="GO:0003677">
    <property type="term" value="F:DNA binding"/>
    <property type="evidence" value="ECO:0007669"/>
    <property type="project" value="UniProtKB-KW"/>
</dbReference>
<protein>
    <recommendedName>
        <fullName evidence="4">Tyr recombinase domain-containing protein</fullName>
    </recommendedName>
</protein>
<dbReference type="InterPro" id="IPR010998">
    <property type="entry name" value="Integrase_recombinase_N"/>
</dbReference>
<organism evidence="5 6">
    <name type="scientific">Candidatus Schekmanbacteria bacterium RBG_16_38_10</name>
    <dbReference type="NCBI Taxonomy" id="1817879"/>
    <lineage>
        <taxon>Bacteria</taxon>
        <taxon>Candidatus Schekmaniibacteriota</taxon>
    </lineage>
</organism>
<feature type="domain" description="Tyr recombinase" evidence="4">
    <location>
        <begin position="107"/>
        <end position="317"/>
    </location>
</feature>
<evidence type="ECO:0000256" key="3">
    <source>
        <dbReference type="ARBA" id="ARBA00023172"/>
    </source>
</evidence>
<evidence type="ECO:0000256" key="1">
    <source>
        <dbReference type="ARBA" id="ARBA00008857"/>
    </source>
</evidence>
<dbReference type="SUPFAM" id="SSF56349">
    <property type="entry name" value="DNA breaking-rejoining enzymes"/>
    <property type="match status" value="1"/>
</dbReference>
<sequence length="326" mass="37945">MKKFKSFLSSSFQEYISYRQTIGYRGNNIRSNLLHFDQYVKEKNADENSFNPLFFIELSREFKQHLTPASVNQIIGTVRGFFQFIVRKNIYAENPLQDIPGHKENAYIPFIFSTKEIKQLLSAVQERIRKSQKHFLYDLSEYIAILLLAECGLRISEPLRLLHTHYRKDDGTIYIEKTKFRKDRLIPLPKSVLTEIENYLAVRKSLLTDDKNQYLLAGSKTKKIDSGKIYRRFHQAVKDIGITEQKQIIADTTFGAPTPHSLRHSFAINTLKRIKERGKSTQEALPVLAVHMGHVMYQYTSLYLKVLDAEHRQGLVNFALSQLKKV</sequence>
<evidence type="ECO:0000259" key="4">
    <source>
        <dbReference type="PROSITE" id="PS51898"/>
    </source>
</evidence>
<dbReference type="EMBL" id="MGDE01000120">
    <property type="protein sequence ID" value="OGL45700.1"/>
    <property type="molecule type" value="Genomic_DNA"/>
</dbReference>
<dbReference type="Gene3D" id="1.10.443.10">
    <property type="entry name" value="Intergrase catalytic core"/>
    <property type="match status" value="1"/>
</dbReference>
<evidence type="ECO:0000313" key="6">
    <source>
        <dbReference type="Proteomes" id="UP000178797"/>
    </source>
</evidence>
<comment type="caution">
    <text evidence="5">The sequence shown here is derived from an EMBL/GenBank/DDBJ whole genome shotgun (WGS) entry which is preliminary data.</text>
</comment>
<comment type="similarity">
    <text evidence="1">Belongs to the 'phage' integrase family.</text>
</comment>
<dbReference type="AlphaFoldDB" id="A0A1F7RWB2"/>
<reference evidence="5 6" key="1">
    <citation type="journal article" date="2016" name="Nat. Commun.">
        <title>Thousands of microbial genomes shed light on interconnected biogeochemical processes in an aquifer system.</title>
        <authorList>
            <person name="Anantharaman K."/>
            <person name="Brown C.T."/>
            <person name="Hug L.A."/>
            <person name="Sharon I."/>
            <person name="Castelle C.J."/>
            <person name="Probst A.J."/>
            <person name="Thomas B.C."/>
            <person name="Singh A."/>
            <person name="Wilkins M.J."/>
            <person name="Karaoz U."/>
            <person name="Brodie E.L."/>
            <person name="Williams K.H."/>
            <person name="Hubbard S.S."/>
            <person name="Banfield J.F."/>
        </authorList>
    </citation>
    <scope>NUCLEOTIDE SEQUENCE [LARGE SCALE GENOMIC DNA]</scope>
</reference>
<name>A0A1F7RWB2_9BACT</name>
<evidence type="ECO:0000256" key="2">
    <source>
        <dbReference type="ARBA" id="ARBA00023125"/>
    </source>
</evidence>
<dbReference type="InterPro" id="IPR011010">
    <property type="entry name" value="DNA_brk_join_enz"/>
</dbReference>
<proteinExistence type="inferred from homology"/>
<gene>
    <name evidence="5" type="ORF">A2W05_05640</name>
</gene>
<keyword evidence="2" id="KW-0238">DNA-binding</keyword>
<dbReference type="PANTHER" id="PTHR30349:SF41">
    <property type="entry name" value="INTEGRASE_RECOMBINASE PROTEIN MJ0367-RELATED"/>
    <property type="match status" value="1"/>
</dbReference>
<dbReference type="GO" id="GO:0006310">
    <property type="term" value="P:DNA recombination"/>
    <property type="evidence" value="ECO:0007669"/>
    <property type="project" value="UniProtKB-KW"/>
</dbReference>
<dbReference type="Pfam" id="PF00589">
    <property type="entry name" value="Phage_integrase"/>
    <property type="match status" value="1"/>
</dbReference>
<dbReference type="InterPro" id="IPR002104">
    <property type="entry name" value="Integrase_catalytic"/>
</dbReference>
<dbReference type="Proteomes" id="UP000178797">
    <property type="component" value="Unassembled WGS sequence"/>
</dbReference>
<accession>A0A1F7RWB2</accession>
<dbReference type="InterPro" id="IPR013762">
    <property type="entry name" value="Integrase-like_cat_sf"/>
</dbReference>
<evidence type="ECO:0000313" key="5">
    <source>
        <dbReference type="EMBL" id="OGL45700.1"/>
    </source>
</evidence>
<dbReference type="GO" id="GO:0015074">
    <property type="term" value="P:DNA integration"/>
    <property type="evidence" value="ECO:0007669"/>
    <property type="project" value="InterPro"/>
</dbReference>
<dbReference type="PROSITE" id="PS51898">
    <property type="entry name" value="TYR_RECOMBINASE"/>
    <property type="match status" value="1"/>
</dbReference>
<dbReference type="PANTHER" id="PTHR30349">
    <property type="entry name" value="PHAGE INTEGRASE-RELATED"/>
    <property type="match status" value="1"/>
</dbReference>
<keyword evidence="3" id="KW-0233">DNA recombination</keyword>